<dbReference type="EMBL" id="AODG01000004">
    <property type="protein sequence ID" value="EUJ29867.1"/>
    <property type="molecule type" value="Genomic_DNA"/>
</dbReference>
<organism evidence="1 2">
    <name type="scientific">Listeria grayi FSL F6-1183</name>
    <dbReference type="NCBI Taxonomy" id="1265827"/>
    <lineage>
        <taxon>Bacteria</taxon>
        <taxon>Bacillati</taxon>
        <taxon>Bacillota</taxon>
        <taxon>Bacilli</taxon>
        <taxon>Bacillales</taxon>
        <taxon>Listeriaceae</taxon>
        <taxon>Listeria</taxon>
    </lineage>
</organism>
<evidence type="ECO:0000313" key="1">
    <source>
        <dbReference type="EMBL" id="EUJ29867.1"/>
    </source>
</evidence>
<dbReference type="PANTHER" id="PTHR40658:SF4">
    <property type="entry name" value="HYPOTHETICAL CYTOSOLIC PROTEIN"/>
    <property type="match status" value="1"/>
</dbReference>
<dbReference type="InterPro" id="IPR012550">
    <property type="entry name" value="DUF1706"/>
</dbReference>
<dbReference type="Gene3D" id="1.20.120.450">
    <property type="entry name" value="dinb family like domain"/>
    <property type="match status" value="1"/>
</dbReference>
<comment type="caution">
    <text evidence="1">The sequence shown here is derived from an EMBL/GenBank/DDBJ whole genome shotgun (WGS) entry which is preliminary data.</text>
</comment>
<dbReference type="Proteomes" id="UP000019251">
    <property type="component" value="Unassembled WGS sequence"/>
</dbReference>
<dbReference type="AlphaFoldDB" id="A0A829R9Z2"/>
<proteinExistence type="predicted"/>
<dbReference type="PANTHER" id="PTHR40658">
    <property type="match status" value="1"/>
</dbReference>
<protein>
    <submittedName>
        <fullName evidence="1">Uncharacterized protein</fullName>
    </submittedName>
</protein>
<name>A0A829R9Z2_LISGR</name>
<sequence>MRTYADKSELVAAIQTAYQTFISEFENVPEALKDLRLEEVDKTPAEMLAYQLGWLDLLLSWEEDEKAGKNVQTPTVDYKWNNLGGLYRSFYKRYEAATLQEMTTELTALVEKVCAWVSLLSERELMEPGQKKLGNDEGNVASGEMGAYQYSSTIHQFPSEDQKMEKAGSCCSISDIILSYIRRKEVVHGAGRIKFSSLYTNLGDWRHRDHYRPYYLAEYSREKKMNRSYC</sequence>
<gene>
    <name evidence="1" type="ORF">LMUR_02132</name>
</gene>
<evidence type="ECO:0000313" key="2">
    <source>
        <dbReference type="Proteomes" id="UP000019251"/>
    </source>
</evidence>
<dbReference type="Pfam" id="PF08020">
    <property type="entry name" value="DUF1706"/>
    <property type="match status" value="1"/>
</dbReference>
<reference evidence="1 2" key="1">
    <citation type="submission" date="2012-12" db="EMBL/GenBank/DDBJ databases">
        <title>Novel taxa of Listeriaceae from agricultural environments in the United States.</title>
        <authorList>
            <person name="den Bakker H.C."/>
            <person name="Allred A."/>
            <person name="Warchocki S."/>
            <person name="Wright E.M."/>
            <person name="Burrell A."/>
            <person name="Nightingale K.K."/>
            <person name="Kephart D."/>
            <person name="Wiedmann M."/>
        </authorList>
    </citation>
    <scope>NUCLEOTIDE SEQUENCE [LARGE SCALE GENOMIC DNA]</scope>
    <source>
        <strain evidence="1 2">FSL F6-1183</strain>
    </source>
</reference>
<accession>A0A829R9Z2</accession>
<dbReference type="InterPro" id="IPR034660">
    <property type="entry name" value="DinB/YfiT-like"/>
</dbReference>